<evidence type="ECO:0008006" key="6">
    <source>
        <dbReference type="Google" id="ProtNLM"/>
    </source>
</evidence>
<dbReference type="InterPro" id="IPR023296">
    <property type="entry name" value="Glyco_hydro_beta-prop_sf"/>
</dbReference>
<keyword evidence="1" id="KW-0328">Glycosyltransferase</keyword>
<accession>A0A1F8B777</accession>
<keyword evidence="2" id="KW-0808">Transferase</keyword>
<reference evidence="4 5" key="1">
    <citation type="journal article" date="2016" name="Nat. Commun.">
        <title>Thousands of microbial genomes shed light on interconnected biogeochemical processes in an aquifer system.</title>
        <authorList>
            <person name="Anantharaman K."/>
            <person name="Brown C.T."/>
            <person name="Hug L.A."/>
            <person name="Sharon I."/>
            <person name="Castelle C.J."/>
            <person name="Probst A.J."/>
            <person name="Thomas B.C."/>
            <person name="Singh A."/>
            <person name="Wilkins M.J."/>
            <person name="Karaoz U."/>
            <person name="Brodie E.L."/>
            <person name="Williams K.H."/>
            <person name="Hubbard S.S."/>
            <person name="Banfield J.F."/>
        </authorList>
    </citation>
    <scope>NUCLEOTIDE SEQUENCE [LARGE SCALE GENOMIC DNA]</scope>
</reference>
<evidence type="ECO:0000313" key="4">
    <source>
        <dbReference type="EMBL" id="OGM59549.1"/>
    </source>
</evidence>
<protein>
    <recommendedName>
        <fullName evidence="6">Glycosidase</fullName>
    </recommendedName>
</protein>
<proteinExistence type="inferred from homology"/>
<name>A0A1F8B777_9BACT</name>
<comment type="similarity">
    <text evidence="3">Belongs to the glycosyl hydrolase 130 family.</text>
</comment>
<dbReference type="InterPro" id="IPR007184">
    <property type="entry name" value="Mannoside_phosphorylase"/>
</dbReference>
<dbReference type="Gene3D" id="2.115.10.20">
    <property type="entry name" value="Glycosyl hydrolase domain, family 43"/>
    <property type="match status" value="1"/>
</dbReference>
<organism evidence="4 5">
    <name type="scientific">Candidatus Woesebacteria bacterium RIFCSPLOWO2_01_FULL_37_19</name>
    <dbReference type="NCBI Taxonomy" id="1802514"/>
    <lineage>
        <taxon>Bacteria</taxon>
        <taxon>Candidatus Woeseibacteriota</taxon>
    </lineage>
</organism>
<gene>
    <name evidence="4" type="ORF">A2955_01255</name>
</gene>
<comment type="caution">
    <text evidence="4">The sequence shown here is derived from an EMBL/GenBank/DDBJ whole genome shotgun (WGS) entry which is preliminary data.</text>
</comment>
<evidence type="ECO:0000256" key="2">
    <source>
        <dbReference type="ARBA" id="ARBA00022679"/>
    </source>
</evidence>
<dbReference type="SUPFAM" id="SSF75005">
    <property type="entry name" value="Arabinanase/levansucrase/invertase"/>
    <property type="match status" value="1"/>
</dbReference>
<evidence type="ECO:0000256" key="3">
    <source>
        <dbReference type="ARBA" id="ARBA00024356"/>
    </source>
</evidence>
<dbReference type="STRING" id="1802514.A2955_01255"/>
<dbReference type="GO" id="GO:0016757">
    <property type="term" value="F:glycosyltransferase activity"/>
    <property type="evidence" value="ECO:0007669"/>
    <property type="project" value="UniProtKB-KW"/>
</dbReference>
<dbReference type="AlphaFoldDB" id="A0A1F8B777"/>
<dbReference type="Pfam" id="PF04041">
    <property type="entry name" value="Glyco_hydro_130"/>
    <property type="match status" value="1"/>
</dbReference>
<evidence type="ECO:0000256" key="1">
    <source>
        <dbReference type="ARBA" id="ARBA00022676"/>
    </source>
</evidence>
<dbReference type="Proteomes" id="UP000177501">
    <property type="component" value="Unassembled WGS sequence"/>
</dbReference>
<evidence type="ECO:0000313" key="5">
    <source>
        <dbReference type="Proteomes" id="UP000177501"/>
    </source>
</evidence>
<dbReference type="EMBL" id="MGHA01000031">
    <property type="protein sequence ID" value="OGM59549.1"/>
    <property type="molecule type" value="Genomic_DNA"/>
</dbReference>
<dbReference type="PANTHER" id="PTHR34106:SF4">
    <property type="entry name" value="BLL5143 PROTEIN"/>
    <property type="match status" value="1"/>
</dbReference>
<dbReference type="PANTHER" id="PTHR34106">
    <property type="entry name" value="GLYCOSIDASE"/>
    <property type="match status" value="1"/>
</dbReference>
<sequence>MIEYRKVLTTKVPNFKGYSFNRIFNPTAIRLTNGNIMCAFRIFGAHTKTSSLGKILTTFSEGKIRVFSGVCFREYDISGKKVVKDFNELPLLIPNKYQIVKFPNGFYDPRLSKIGSDYLLTVVGVNHDENIIPKEHQHNFQYPLIGFNHTLLFRTKNFMKFRYFGKIGPREYDKNMFFLNEKVSLESRKYYVLFHRYKNSIQVRMIKKLADLKNINAWRRYINNYKDHILISPQYYWEGVRVNYPGQVGGIAPPIPFQYDTNTKSINISKLNSTEHTFYLMFYNTVIGKPGNPVWGRSVGAVILIKDRSNPRVPFKVIARSVKPILKPSLKIDKHLENGGIVYGCGVVISRNGNYVDLYFGAGDRYPAIARFNLKKLINYLMNNRNYERS</sequence>